<reference evidence="9" key="3">
    <citation type="submission" date="2025-09" db="UniProtKB">
        <authorList>
            <consortium name="Ensembl"/>
        </authorList>
    </citation>
    <scope>IDENTIFICATION</scope>
</reference>
<keyword evidence="5 7" id="KW-0647">Proteasome</keyword>
<evidence type="ECO:0000256" key="3">
    <source>
        <dbReference type="ARBA" id="ARBA00021337"/>
    </source>
</evidence>
<dbReference type="InterPro" id="IPR050115">
    <property type="entry name" value="Proteasome_alpha"/>
</dbReference>
<evidence type="ECO:0000256" key="6">
    <source>
        <dbReference type="ARBA" id="ARBA00023242"/>
    </source>
</evidence>
<dbReference type="InterPro" id="IPR029055">
    <property type="entry name" value="Ntn_hydrolases_N"/>
</dbReference>
<evidence type="ECO:0000256" key="5">
    <source>
        <dbReference type="ARBA" id="ARBA00022942"/>
    </source>
</evidence>
<dbReference type="CDD" id="cd03750">
    <property type="entry name" value="proteasome_alpha_type_2"/>
    <property type="match status" value="1"/>
</dbReference>
<dbReference type="PROSITE" id="PS51475">
    <property type="entry name" value="PROTEASOME_ALPHA_2"/>
    <property type="match status" value="1"/>
</dbReference>
<dbReference type="GO" id="GO:0005634">
    <property type="term" value="C:nucleus"/>
    <property type="evidence" value="ECO:0007669"/>
    <property type="project" value="UniProtKB-SubCell"/>
</dbReference>
<sequence length="314" mass="34476">MRLSLSLLGNRVPSVCHGIAGTHEQDSKSQHCSRDQEGGAAKDRRRTPTPSMPHGKPLRQPHLGTLRHTPPPRQSARSLCLSAGSGSGVRACAEEAARGVQGLVPKWRSAATASPSPPSAANGVVLATEKKQKSILYDERSVHKVEPITKHIGLVYSGMGPDYRVLVHRARKLAQQYYLVYHEPIPTAQLVQRIASVMQEYTQSGGVRPFGVSLLICGWNEGRPYLFQSDPSGAYFAWKATAMGKNYVNGKTFLEKRYNEDLELEDAIHTAILTLKESFEGQMTEDNIEVGICNEAGFRRLTPTEVKDYLAAIA</sequence>
<proteinExistence type="inferred from homology"/>
<dbReference type="SUPFAM" id="SSF56235">
    <property type="entry name" value="N-terminal nucleophile aminohydrolases (Ntn hydrolases)"/>
    <property type="match status" value="1"/>
</dbReference>
<name>A0A8C3EEV9_CORMO</name>
<dbReference type="Proteomes" id="UP000694553">
    <property type="component" value="Unassembled WGS sequence"/>
</dbReference>
<dbReference type="AlphaFoldDB" id="A0A8C3EEV9"/>
<evidence type="ECO:0000256" key="1">
    <source>
        <dbReference type="ARBA" id="ARBA00004123"/>
    </source>
</evidence>
<dbReference type="InterPro" id="IPR001353">
    <property type="entry name" value="Proteasome_sua/b"/>
</dbReference>
<evidence type="ECO:0000256" key="4">
    <source>
        <dbReference type="ARBA" id="ARBA00022490"/>
    </source>
</evidence>
<feature type="compositionally biased region" description="Basic and acidic residues" evidence="8">
    <location>
        <begin position="23"/>
        <end position="42"/>
    </location>
</feature>
<dbReference type="Ensembl" id="ENSCMUT00000018473.2">
    <property type="protein sequence ID" value="ENSCMUP00000017213.1"/>
    <property type="gene ID" value="ENSCMUG00000010676.2"/>
</dbReference>
<evidence type="ECO:0000256" key="7">
    <source>
        <dbReference type="PROSITE-ProRule" id="PRU00808"/>
    </source>
</evidence>
<comment type="subcellular location">
    <subcellularLocation>
        <location evidence="2">Cytoplasm</location>
    </subcellularLocation>
    <subcellularLocation>
        <location evidence="1">Nucleus</location>
    </subcellularLocation>
</comment>
<evidence type="ECO:0000313" key="9">
    <source>
        <dbReference type="Ensembl" id="ENSCMUP00000017213.1"/>
    </source>
</evidence>
<gene>
    <name evidence="9" type="primary">PSMA2</name>
</gene>
<reference evidence="9" key="2">
    <citation type="submission" date="2025-08" db="UniProtKB">
        <authorList>
            <consortium name="Ensembl"/>
        </authorList>
    </citation>
    <scope>IDENTIFICATION</scope>
</reference>
<protein>
    <recommendedName>
        <fullName evidence="3">Proteasome subunit alpha type-2</fullName>
    </recommendedName>
</protein>
<keyword evidence="4" id="KW-0963">Cytoplasm</keyword>
<evidence type="ECO:0000313" key="10">
    <source>
        <dbReference type="Proteomes" id="UP000694553"/>
    </source>
</evidence>
<accession>A0A8C3EEV9</accession>
<dbReference type="Gene3D" id="3.60.20.10">
    <property type="entry name" value="Glutamine Phosphoribosylpyrophosphate, subunit 1, domain 1"/>
    <property type="match status" value="1"/>
</dbReference>
<reference evidence="10" key="1">
    <citation type="submission" date="2019-10" db="EMBL/GenBank/DDBJ databases">
        <title>Corvus moneduloides (New Caledonian crow) genome, bCorMon1, primary haplotype.</title>
        <authorList>
            <person name="Rutz C."/>
            <person name="Fungtammasan C."/>
            <person name="Mountcastle J."/>
            <person name="Formenti G."/>
            <person name="Chow W."/>
            <person name="Howe K."/>
            <person name="Steele M.P."/>
            <person name="Fernandes J."/>
            <person name="Gilbert M.T.P."/>
            <person name="Fedrigo O."/>
            <person name="Jarvis E.D."/>
            <person name="Gemmell N."/>
        </authorList>
    </citation>
    <scope>NUCLEOTIDE SEQUENCE [LARGE SCALE GENOMIC DNA]</scope>
</reference>
<organism evidence="9 10">
    <name type="scientific">Corvus moneduloides</name>
    <name type="common">New Caledonian crow</name>
    <dbReference type="NCBI Taxonomy" id="1196302"/>
    <lineage>
        <taxon>Eukaryota</taxon>
        <taxon>Metazoa</taxon>
        <taxon>Chordata</taxon>
        <taxon>Craniata</taxon>
        <taxon>Vertebrata</taxon>
        <taxon>Euteleostomi</taxon>
        <taxon>Archelosauria</taxon>
        <taxon>Archosauria</taxon>
        <taxon>Dinosauria</taxon>
        <taxon>Saurischia</taxon>
        <taxon>Theropoda</taxon>
        <taxon>Coelurosauria</taxon>
        <taxon>Aves</taxon>
        <taxon>Neognathae</taxon>
        <taxon>Neoaves</taxon>
        <taxon>Telluraves</taxon>
        <taxon>Australaves</taxon>
        <taxon>Passeriformes</taxon>
        <taxon>Corvoidea</taxon>
        <taxon>Corvidae</taxon>
        <taxon>Corvus</taxon>
    </lineage>
</organism>
<evidence type="ECO:0000256" key="2">
    <source>
        <dbReference type="ARBA" id="ARBA00004496"/>
    </source>
</evidence>
<dbReference type="GO" id="GO:0005737">
    <property type="term" value="C:cytoplasm"/>
    <property type="evidence" value="ECO:0007669"/>
    <property type="project" value="UniProtKB-SubCell"/>
</dbReference>
<dbReference type="Pfam" id="PF00227">
    <property type="entry name" value="Proteasome"/>
    <property type="match status" value="1"/>
</dbReference>
<dbReference type="GO" id="GO:0051603">
    <property type="term" value="P:proteolysis involved in protein catabolic process"/>
    <property type="evidence" value="ECO:0007669"/>
    <property type="project" value="InterPro"/>
</dbReference>
<keyword evidence="6" id="KW-0539">Nucleus</keyword>
<evidence type="ECO:0000256" key="8">
    <source>
        <dbReference type="SAM" id="MobiDB-lite"/>
    </source>
</evidence>
<comment type="similarity">
    <text evidence="7">Belongs to the peptidase T1A family.</text>
</comment>
<dbReference type="InterPro" id="IPR023332">
    <property type="entry name" value="Proteasome_alpha-type"/>
</dbReference>
<dbReference type="GO" id="GO:0019773">
    <property type="term" value="C:proteasome core complex, alpha-subunit complex"/>
    <property type="evidence" value="ECO:0007669"/>
    <property type="project" value="UniProtKB-UniRule"/>
</dbReference>
<keyword evidence="10" id="KW-1185">Reference proteome</keyword>
<dbReference type="PANTHER" id="PTHR11599">
    <property type="entry name" value="PROTEASOME SUBUNIT ALPHA/BETA"/>
    <property type="match status" value="1"/>
</dbReference>
<feature type="region of interest" description="Disordered" evidence="8">
    <location>
        <begin position="22"/>
        <end position="80"/>
    </location>
</feature>
<dbReference type="FunFam" id="3.60.20.10:FF:000012">
    <property type="entry name" value="Proteasome subunit alpha type"/>
    <property type="match status" value="1"/>
</dbReference>